<dbReference type="GeneID" id="25791892"/>
<evidence type="ECO:0000313" key="2">
    <source>
        <dbReference type="EMBL" id="EHK19397.1"/>
    </source>
</evidence>
<evidence type="ECO:0000256" key="1">
    <source>
        <dbReference type="SAM" id="MobiDB-lite"/>
    </source>
</evidence>
<dbReference type="HOGENOM" id="CLU_1731706_0_0_1"/>
<feature type="region of interest" description="Disordered" evidence="1">
    <location>
        <begin position="38"/>
        <end position="61"/>
    </location>
</feature>
<protein>
    <submittedName>
        <fullName evidence="2">Uncharacterized protein</fullName>
    </submittedName>
</protein>
<feature type="region of interest" description="Disordered" evidence="1">
    <location>
        <begin position="1"/>
        <end position="26"/>
    </location>
</feature>
<dbReference type="EMBL" id="ABDF02000083">
    <property type="protein sequence ID" value="EHK19397.1"/>
    <property type="molecule type" value="Genomic_DNA"/>
</dbReference>
<feature type="compositionally biased region" description="Polar residues" evidence="1">
    <location>
        <begin position="38"/>
        <end position="53"/>
    </location>
</feature>
<dbReference type="InParanoid" id="G9N0W4"/>
<dbReference type="VEuPathDB" id="FungiDB:TRIVIDRAFT_224640"/>
<proteinExistence type="predicted"/>
<dbReference type="AlphaFoldDB" id="G9N0W4"/>
<dbReference type="RefSeq" id="XP_013953598.1">
    <property type="nucleotide sequence ID" value="XM_014098123.1"/>
</dbReference>
<dbReference type="Proteomes" id="UP000007115">
    <property type="component" value="Unassembled WGS sequence"/>
</dbReference>
<gene>
    <name evidence="2" type="ORF">TRIVIDRAFT_224640</name>
</gene>
<reference evidence="2 3" key="1">
    <citation type="journal article" date="2011" name="Genome Biol.">
        <title>Comparative genome sequence analysis underscores mycoparasitism as the ancestral life style of Trichoderma.</title>
        <authorList>
            <person name="Kubicek C.P."/>
            <person name="Herrera-Estrella A."/>
            <person name="Seidl-Seiboth V."/>
            <person name="Martinez D.A."/>
            <person name="Druzhinina I.S."/>
            <person name="Thon M."/>
            <person name="Zeilinger S."/>
            <person name="Casas-Flores S."/>
            <person name="Horwitz B.A."/>
            <person name="Mukherjee P.K."/>
            <person name="Mukherjee M."/>
            <person name="Kredics L."/>
            <person name="Alcaraz L.D."/>
            <person name="Aerts A."/>
            <person name="Antal Z."/>
            <person name="Atanasova L."/>
            <person name="Cervantes-Badillo M.G."/>
            <person name="Challacombe J."/>
            <person name="Chertkov O."/>
            <person name="McCluskey K."/>
            <person name="Coulpier F."/>
            <person name="Deshpande N."/>
            <person name="von Doehren H."/>
            <person name="Ebbole D.J."/>
            <person name="Esquivel-Naranjo E.U."/>
            <person name="Fekete E."/>
            <person name="Flipphi M."/>
            <person name="Glaser F."/>
            <person name="Gomez-Rodriguez E.Y."/>
            <person name="Gruber S."/>
            <person name="Han C."/>
            <person name="Henrissat B."/>
            <person name="Hermosa R."/>
            <person name="Hernandez-Onate M."/>
            <person name="Karaffa L."/>
            <person name="Kosti I."/>
            <person name="Le Crom S."/>
            <person name="Lindquist E."/>
            <person name="Lucas S."/>
            <person name="Luebeck M."/>
            <person name="Luebeck P.S."/>
            <person name="Margeot A."/>
            <person name="Metz B."/>
            <person name="Misra M."/>
            <person name="Nevalainen H."/>
            <person name="Omann M."/>
            <person name="Packer N."/>
            <person name="Perrone G."/>
            <person name="Uresti-Rivera E.E."/>
            <person name="Salamov A."/>
            <person name="Schmoll M."/>
            <person name="Seiboth B."/>
            <person name="Shapiro H."/>
            <person name="Sukno S."/>
            <person name="Tamayo-Ramos J.A."/>
            <person name="Tisch D."/>
            <person name="Wiest A."/>
            <person name="Wilkinson H.H."/>
            <person name="Zhang M."/>
            <person name="Coutinho P.M."/>
            <person name="Kenerley C.M."/>
            <person name="Monte E."/>
            <person name="Baker S.E."/>
            <person name="Grigoriev I.V."/>
        </authorList>
    </citation>
    <scope>NUCLEOTIDE SEQUENCE [LARGE SCALE GENOMIC DNA]</scope>
    <source>
        <strain evidence="3">Gv29-8 / FGSC 10586</strain>
    </source>
</reference>
<sequence length="151" mass="17307">MADIADRTTLETMSVSENPNFLERGQSGLSANRENFQNHQEGQNQELSISNEQWDWETDSDNPYNWPASRKAWQIAIVSTMAFTAVPQSREESRISNILTRSFGTSVMTAAPEQLIEEFGFFAMALLPVPWKFFKFGKAIRLRSRYEASKF</sequence>
<comment type="caution">
    <text evidence="2">The sequence shown here is derived from an EMBL/GenBank/DDBJ whole genome shotgun (WGS) entry which is preliminary data.</text>
</comment>
<dbReference type="OrthoDB" id="3936150at2759"/>
<evidence type="ECO:0000313" key="3">
    <source>
        <dbReference type="Proteomes" id="UP000007115"/>
    </source>
</evidence>
<keyword evidence="3" id="KW-1185">Reference proteome</keyword>
<accession>G9N0W4</accession>
<name>G9N0W4_HYPVG</name>
<organism evidence="2 3">
    <name type="scientific">Hypocrea virens (strain Gv29-8 / FGSC 10586)</name>
    <name type="common">Gliocladium virens</name>
    <name type="synonym">Trichoderma virens</name>
    <dbReference type="NCBI Taxonomy" id="413071"/>
    <lineage>
        <taxon>Eukaryota</taxon>
        <taxon>Fungi</taxon>
        <taxon>Dikarya</taxon>
        <taxon>Ascomycota</taxon>
        <taxon>Pezizomycotina</taxon>
        <taxon>Sordariomycetes</taxon>
        <taxon>Hypocreomycetidae</taxon>
        <taxon>Hypocreales</taxon>
        <taxon>Hypocreaceae</taxon>
        <taxon>Trichoderma</taxon>
    </lineage>
</organism>
<feature type="compositionally biased region" description="Polar residues" evidence="1">
    <location>
        <begin position="10"/>
        <end position="19"/>
    </location>
</feature>